<dbReference type="HOGENOM" id="CLU_1264265_0_0_1"/>
<organism evidence="1 2">
    <name type="scientific">Pisolithus tinctorius Marx 270</name>
    <dbReference type="NCBI Taxonomy" id="870435"/>
    <lineage>
        <taxon>Eukaryota</taxon>
        <taxon>Fungi</taxon>
        <taxon>Dikarya</taxon>
        <taxon>Basidiomycota</taxon>
        <taxon>Agaricomycotina</taxon>
        <taxon>Agaricomycetes</taxon>
        <taxon>Agaricomycetidae</taxon>
        <taxon>Boletales</taxon>
        <taxon>Sclerodermatineae</taxon>
        <taxon>Pisolithaceae</taxon>
        <taxon>Pisolithus</taxon>
    </lineage>
</organism>
<proteinExistence type="predicted"/>
<dbReference type="InParanoid" id="A0A0C3NMX1"/>
<dbReference type="AlphaFoldDB" id="A0A0C3NMX1"/>
<dbReference type="Pfam" id="PF18758">
    <property type="entry name" value="KDZ"/>
    <property type="match status" value="1"/>
</dbReference>
<dbReference type="EMBL" id="KN832042">
    <property type="protein sequence ID" value="KIN96678.1"/>
    <property type="molecule type" value="Genomic_DNA"/>
</dbReference>
<sequence length="219" mass="24661">CMSCIGVHAWCGPCAVEAHQNLPFHKVQKWNGTHYQATSLMELGFLWHIGHGGLACPHNEVILMQNPDPEDSGYLSGEGPPNYRSVAFISCSLMITFDWHLHLLRERLFPASITKPRTAFTFDVLTHFLINALECKTSARYSLNFVKGAGHLDGEILETLWALFNKTSLTARSMTQAHRLEVYDDHMRDSNWKKIVGIGERASLQQAENLPCQSQSHPC</sequence>
<dbReference type="Proteomes" id="UP000054217">
    <property type="component" value="Unassembled WGS sequence"/>
</dbReference>
<gene>
    <name evidence="1" type="ORF">M404DRAFT_162518</name>
</gene>
<reference evidence="2" key="2">
    <citation type="submission" date="2015-01" db="EMBL/GenBank/DDBJ databases">
        <title>Evolutionary Origins and Diversification of the Mycorrhizal Mutualists.</title>
        <authorList>
            <consortium name="DOE Joint Genome Institute"/>
            <consortium name="Mycorrhizal Genomics Consortium"/>
            <person name="Kohler A."/>
            <person name="Kuo A."/>
            <person name="Nagy L.G."/>
            <person name="Floudas D."/>
            <person name="Copeland A."/>
            <person name="Barry K.W."/>
            <person name="Cichocki N."/>
            <person name="Veneault-Fourrey C."/>
            <person name="LaButti K."/>
            <person name="Lindquist E.A."/>
            <person name="Lipzen A."/>
            <person name="Lundell T."/>
            <person name="Morin E."/>
            <person name="Murat C."/>
            <person name="Riley R."/>
            <person name="Ohm R."/>
            <person name="Sun H."/>
            <person name="Tunlid A."/>
            <person name="Henrissat B."/>
            <person name="Grigoriev I.V."/>
            <person name="Hibbett D.S."/>
            <person name="Martin F."/>
        </authorList>
    </citation>
    <scope>NUCLEOTIDE SEQUENCE [LARGE SCALE GENOMIC DNA]</scope>
    <source>
        <strain evidence="2">Marx 270</strain>
    </source>
</reference>
<name>A0A0C3NMX1_PISTI</name>
<dbReference type="OrthoDB" id="3149508at2759"/>
<keyword evidence="2" id="KW-1185">Reference proteome</keyword>
<feature type="non-terminal residue" evidence="1">
    <location>
        <position position="1"/>
    </location>
</feature>
<evidence type="ECO:0000313" key="2">
    <source>
        <dbReference type="Proteomes" id="UP000054217"/>
    </source>
</evidence>
<accession>A0A0C3NMX1</accession>
<dbReference type="InterPro" id="IPR040521">
    <property type="entry name" value="KDZ"/>
</dbReference>
<reference evidence="1 2" key="1">
    <citation type="submission" date="2014-04" db="EMBL/GenBank/DDBJ databases">
        <authorList>
            <consortium name="DOE Joint Genome Institute"/>
            <person name="Kuo A."/>
            <person name="Kohler A."/>
            <person name="Costa M.D."/>
            <person name="Nagy L.G."/>
            <person name="Floudas D."/>
            <person name="Copeland A."/>
            <person name="Barry K.W."/>
            <person name="Cichocki N."/>
            <person name="Veneault-Fourrey C."/>
            <person name="LaButti K."/>
            <person name="Lindquist E.A."/>
            <person name="Lipzen A."/>
            <person name="Lundell T."/>
            <person name="Morin E."/>
            <person name="Murat C."/>
            <person name="Sun H."/>
            <person name="Tunlid A."/>
            <person name="Henrissat B."/>
            <person name="Grigoriev I.V."/>
            <person name="Hibbett D.S."/>
            <person name="Martin F."/>
            <person name="Nordberg H.P."/>
            <person name="Cantor M.N."/>
            <person name="Hua S.X."/>
        </authorList>
    </citation>
    <scope>NUCLEOTIDE SEQUENCE [LARGE SCALE GENOMIC DNA]</scope>
    <source>
        <strain evidence="1 2">Marx 270</strain>
    </source>
</reference>
<protein>
    <submittedName>
        <fullName evidence="1">Uncharacterized protein</fullName>
    </submittedName>
</protein>
<evidence type="ECO:0000313" key="1">
    <source>
        <dbReference type="EMBL" id="KIN96678.1"/>
    </source>
</evidence>